<evidence type="ECO:0000313" key="2">
    <source>
        <dbReference type="EMBL" id="PVY70343.1"/>
    </source>
</evidence>
<reference evidence="2 3" key="1">
    <citation type="submission" date="2018-04" db="EMBL/GenBank/DDBJ databases">
        <title>Genomic Encyclopedia of Type Strains, Phase IV (KMG-IV): sequencing the most valuable type-strain genomes for metagenomic binning, comparative biology and taxonomic classification.</title>
        <authorList>
            <person name="Goeker M."/>
        </authorList>
    </citation>
    <scope>NUCLEOTIDE SEQUENCE [LARGE SCALE GENOMIC DNA]</scope>
    <source>
        <strain evidence="2 3">DSM 28688</strain>
    </source>
</reference>
<feature type="domain" description="Glycosyltransferase 2-like" evidence="1">
    <location>
        <begin position="5"/>
        <end position="96"/>
    </location>
</feature>
<comment type="caution">
    <text evidence="2">The sequence shown here is derived from an EMBL/GenBank/DDBJ whole genome shotgun (WGS) entry which is preliminary data.</text>
</comment>
<dbReference type="OrthoDB" id="8350085at2"/>
<name>A0A2U1CUA6_9GAMM</name>
<dbReference type="Pfam" id="PF00535">
    <property type="entry name" value="Glycos_transf_2"/>
    <property type="match status" value="1"/>
</dbReference>
<sequence length="309" mass="36100">MIFFVFSFNRGPHLRNCIRSIETCAPGQRLVVFDDDSTDPETQDVLADIAERHEVYYPKVPKEEGQHGGLYANMQRAFDMTSDDELIVFLQDDTQLVRPLSASELDDLSHYFDRFPNVGFLAPVFRFGITRKRVLNRFIYQPDRQVYFCEHHSHKAQAGVYYSDISVSRSDRLRAVGWRFKPDEYENEQQAKAHFDKMGYLYAPFAMWLPNAPVYRFKDKSFLFQLGERINQSGLYPYKIMDEAAVARLKSRPGPELAIAENHLSIDGKTLKKPWIFDPLRRPRWLRRIAKIDRKVRQLLSKLGLAQKA</sequence>
<dbReference type="Proteomes" id="UP000245887">
    <property type="component" value="Unassembled WGS sequence"/>
</dbReference>
<dbReference type="SUPFAM" id="SSF53448">
    <property type="entry name" value="Nucleotide-diphospho-sugar transferases"/>
    <property type="match status" value="1"/>
</dbReference>
<dbReference type="InterPro" id="IPR001173">
    <property type="entry name" value="Glyco_trans_2-like"/>
</dbReference>
<gene>
    <name evidence="2" type="ORF">C8D92_10995</name>
</gene>
<dbReference type="InterPro" id="IPR029044">
    <property type="entry name" value="Nucleotide-diphossugar_trans"/>
</dbReference>
<dbReference type="Gene3D" id="3.90.550.10">
    <property type="entry name" value="Spore Coat Polysaccharide Biosynthesis Protein SpsA, Chain A"/>
    <property type="match status" value="1"/>
</dbReference>
<dbReference type="GO" id="GO:0016740">
    <property type="term" value="F:transferase activity"/>
    <property type="evidence" value="ECO:0007669"/>
    <property type="project" value="UniProtKB-KW"/>
</dbReference>
<dbReference type="CDD" id="cd00761">
    <property type="entry name" value="Glyco_tranf_GTA_type"/>
    <property type="match status" value="1"/>
</dbReference>
<proteinExistence type="predicted"/>
<keyword evidence="2" id="KW-0808">Transferase</keyword>
<accession>A0A2U1CUA6</accession>
<protein>
    <submittedName>
        <fullName evidence="2">Glycosyl transferase family 2</fullName>
    </submittedName>
</protein>
<evidence type="ECO:0000259" key="1">
    <source>
        <dbReference type="Pfam" id="PF00535"/>
    </source>
</evidence>
<dbReference type="AlphaFoldDB" id="A0A2U1CUA6"/>
<evidence type="ECO:0000313" key="3">
    <source>
        <dbReference type="Proteomes" id="UP000245887"/>
    </source>
</evidence>
<organism evidence="2 3">
    <name type="scientific">Tamilnaduibacter salinus</name>
    <dbReference type="NCBI Taxonomy" id="1484056"/>
    <lineage>
        <taxon>Bacteria</taxon>
        <taxon>Pseudomonadati</taxon>
        <taxon>Pseudomonadota</taxon>
        <taxon>Gammaproteobacteria</taxon>
        <taxon>Pseudomonadales</taxon>
        <taxon>Marinobacteraceae</taxon>
        <taxon>Tamilnaduibacter</taxon>
    </lineage>
</organism>
<dbReference type="RefSeq" id="WP_116919663.1">
    <property type="nucleotide sequence ID" value="NZ_QEKQ01000009.1"/>
</dbReference>
<dbReference type="EMBL" id="QEKQ01000009">
    <property type="protein sequence ID" value="PVY70343.1"/>
    <property type="molecule type" value="Genomic_DNA"/>
</dbReference>